<dbReference type="GO" id="GO:0051513">
    <property type="term" value="P:regulation of monopolar cell growth"/>
    <property type="evidence" value="ECO:0007669"/>
    <property type="project" value="InterPro"/>
</dbReference>
<organism evidence="2">
    <name type="scientific">Arabidopsis thaliana</name>
    <name type="common">Mouse-ear cress</name>
    <dbReference type="NCBI Taxonomy" id="3702"/>
    <lineage>
        <taxon>Eukaryota</taxon>
        <taxon>Viridiplantae</taxon>
        <taxon>Streptophyta</taxon>
        <taxon>Embryophyta</taxon>
        <taxon>Tracheophyta</taxon>
        <taxon>Spermatophyta</taxon>
        <taxon>Magnoliopsida</taxon>
        <taxon>eudicotyledons</taxon>
        <taxon>Gunneridae</taxon>
        <taxon>Pentapetalae</taxon>
        <taxon>rosids</taxon>
        <taxon>malvids</taxon>
        <taxon>Brassicales</taxon>
        <taxon>Brassicaceae</taxon>
        <taxon>Camelineae</taxon>
        <taxon>Arabidopsis</taxon>
    </lineage>
</organism>
<accession>Q56YZ7</accession>
<dbReference type="InterPro" id="IPR033334">
    <property type="entry name" value="LNG1/2"/>
</dbReference>
<dbReference type="AlphaFoldDB" id="Q56YZ7"/>
<gene>
    <name evidence="2" type="ordered locus">At1g74160</name>
</gene>
<proteinExistence type="evidence at transcript level"/>
<dbReference type="PANTHER" id="PTHR31680:SF4">
    <property type="entry name" value="LONGIFOLIA PROTEIN"/>
    <property type="match status" value="1"/>
</dbReference>
<reference evidence="2" key="1">
    <citation type="submission" date="2005-03" db="EMBL/GenBank/DDBJ databases">
        <title>Large-scale analysis of RIKEN Arabidopsis full-length (RAFL) cDNAs.</title>
        <authorList>
            <person name="Totoki Y."/>
            <person name="Seki M."/>
            <person name="Ishida J."/>
            <person name="Nakajima M."/>
            <person name="Enju A."/>
            <person name="Kamiya A."/>
            <person name="Narusaka M."/>
            <person name="Shin-i T."/>
            <person name="Nakagawa M."/>
            <person name="Sakamoto N."/>
            <person name="Oishi K."/>
            <person name="Kohara Y."/>
            <person name="Kobayashi M."/>
            <person name="Toyoda A."/>
            <person name="Sakaki Y."/>
            <person name="Sakurai T."/>
            <person name="Iida K."/>
            <person name="Akiyama K."/>
            <person name="Satou M."/>
            <person name="Toyoda T."/>
            <person name="Konagaya A."/>
            <person name="Carninci P."/>
            <person name="Kawai J."/>
            <person name="Hayashizaki Y."/>
            <person name="Shinozaki K."/>
        </authorList>
    </citation>
    <scope>NUCLEOTIDE SEQUENCE</scope>
</reference>
<name>Q56YZ7_ARATH</name>
<sequence>MKSYAKVTKKAVSAQQLLKELCSAIETQQKQATKRSENFLLEEEDDFLKSILAEDVTIRSGNWADFSGEMSGLVLDVERLVFKDLVNEIVHAETSRLQAKSGRRQTLFADQ</sequence>
<dbReference type="InterPro" id="IPR025486">
    <property type="entry name" value="DUF4378"/>
</dbReference>
<dbReference type="PANTHER" id="PTHR31680">
    <property type="entry name" value="LONGIFOLIA PROTEIN"/>
    <property type="match status" value="1"/>
</dbReference>
<evidence type="ECO:0000259" key="1">
    <source>
        <dbReference type="Pfam" id="PF14309"/>
    </source>
</evidence>
<dbReference type="Pfam" id="PF14309">
    <property type="entry name" value="DUF4378"/>
    <property type="match status" value="1"/>
</dbReference>
<dbReference type="EMBL" id="AK221173">
    <property type="protein sequence ID" value="BAD95237.1"/>
    <property type="molecule type" value="mRNA"/>
</dbReference>
<protein>
    <submittedName>
        <fullName evidence="2">Uncharacterized protein At1g74160</fullName>
    </submittedName>
</protein>
<evidence type="ECO:0000313" key="2">
    <source>
        <dbReference type="EMBL" id="BAD95237.1"/>
    </source>
</evidence>
<feature type="domain" description="DUF4378" evidence="1">
    <location>
        <begin position="6"/>
        <end position="88"/>
    </location>
</feature>